<gene>
    <name evidence="2" type="ORF">RCL2_002162200</name>
</gene>
<reference evidence="2" key="1">
    <citation type="submission" date="2019-10" db="EMBL/GenBank/DDBJ databases">
        <title>Conservation and host-specific expression of non-tandemly repeated heterogenous ribosome RNA gene in arbuscular mycorrhizal fungi.</title>
        <authorList>
            <person name="Maeda T."/>
            <person name="Kobayashi Y."/>
            <person name="Nakagawa T."/>
            <person name="Ezawa T."/>
            <person name="Yamaguchi K."/>
            <person name="Bino T."/>
            <person name="Nishimoto Y."/>
            <person name="Shigenobu S."/>
            <person name="Kawaguchi M."/>
        </authorList>
    </citation>
    <scope>NUCLEOTIDE SEQUENCE</scope>
    <source>
        <strain evidence="2">HR1</strain>
    </source>
</reference>
<keyword evidence="1" id="KW-0472">Membrane</keyword>
<name>A0A8H3LU38_9GLOM</name>
<keyword evidence="1" id="KW-1133">Transmembrane helix</keyword>
<proteinExistence type="predicted"/>
<dbReference type="AlphaFoldDB" id="A0A8H3LU38"/>
<evidence type="ECO:0000313" key="2">
    <source>
        <dbReference type="EMBL" id="GES94928.1"/>
    </source>
</evidence>
<evidence type="ECO:0000313" key="3">
    <source>
        <dbReference type="Proteomes" id="UP000615446"/>
    </source>
</evidence>
<dbReference type="Proteomes" id="UP000615446">
    <property type="component" value="Unassembled WGS sequence"/>
</dbReference>
<sequence>MSSLLREYFSGQYPILFLLPPACSFVCGFVKALLINISETIDLIEPYHNLENEKFTQTVKLQSGRVKFGLHS</sequence>
<keyword evidence="1" id="KW-0812">Transmembrane</keyword>
<organism evidence="2 3">
    <name type="scientific">Rhizophagus clarus</name>
    <dbReference type="NCBI Taxonomy" id="94130"/>
    <lineage>
        <taxon>Eukaryota</taxon>
        <taxon>Fungi</taxon>
        <taxon>Fungi incertae sedis</taxon>
        <taxon>Mucoromycota</taxon>
        <taxon>Glomeromycotina</taxon>
        <taxon>Glomeromycetes</taxon>
        <taxon>Glomerales</taxon>
        <taxon>Glomeraceae</taxon>
        <taxon>Rhizophagus</taxon>
    </lineage>
</organism>
<dbReference type="EMBL" id="BLAL01000239">
    <property type="protein sequence ID" value="GES94928.1"/>
    <property type="molecule type" value="Genomic_DNA"/>
</dbReference>
<feature type="transmembrane region" description="Helical" evidence="1">
    <location>
        <begin position="12"/>
        <end position="34"/>
    </location>
</feature>
<accession>A0A8H3LU38</accession>
<comment type="caution">
    <text evidence="2">The sequence shown here is derived from an EMBL/GenBank/DDBJ whole genome shotgun (WGS) entry which is preliminary data.</text>
</comment>
<evidence type="ECO:0000256" key="1">
    <source>
        <dbReference type="SAM" id="Phobius"/>
    </source>
</evidence>
<protein>
    <submittedName>
        <fullName evidence="2">Uncharacterized protein</fullName>
    </submittedName>
</protein>